<protein>
    <submittedName>
        <fullName evidence="1">Uncharacterized protein</fullName>
    </submittedName>
</protein>
<reference evidence="1" key="1">
    <citation type="submission" date="2016-02" db="EMBL/GenBank/DDBJ databases">
        <title>WGS assembly of Manihot esculenta.</title>
        <authorList>
            <person name="Bredeson J.V."/>
            <person name="Prochnik S.E."/>
            <person name="Lyons J.B."/>
            <person name="Schmutz J."/>
            <person name="Grimwood J."/>
            <person name="Vrebalov J."/>
            <person name="Bart R.S."/>
            <person name="Amuge T."/>
            <person name="Ferguson M.E."/>
            <person name="Green R."/>
            <person name="Putnam N."/>
            <person name="Stites J."/>
            <person name="Rounsley S."/>
            <person name="Rokhsar D.S."/>
        </authorList>
    </citation>
    <scope>NUCLEOTIDE SEQUENCE [LARGE SCALE GENOMIC DNA]</scope>
    <source>
        <tissue evidence="1">Leaf</tissue>
    </source>
</reference>
<accession>A0A2C9V7X6</accession>
<organism evidence="1">
    <name type="scientific">Manihot esculenta</name>
    <name type="common">Cassava</name>
    <name type="synonym">Jatropha manihot</name>
    <dbReference type="NCBI Taxonomy" id="3983"/>
    <lineage>
        <taxon>Eukaryota</taxon>
        <taxon>Viridiplantae</taxon>
        <taxon>Streptophyta</taxon>
        <taxon>Embryophyta</taxon>
        <taxon>Tracheophyta</taxon>
        <taxon>Spermatophyta</taxon>
        <taxon>Magnoliopsida</taxon>
        <taxon>eudicotyledons</taxon>
        <taxon>Gunneridae</taxon>
        <taxon>Pentapetalae</taxon>
        <taxon>rosids</taxon>
        <taxon>fabids</taxon>
        <taxon>Malpighiales</taxon>
        <taxon>Euphorbiaceae</taxon>
        <taxon>Crotonoideae</taxon>
        <taxon>Manihoteae</taxon>
        <taxon>Manihot</taxon>
    </lineage>
</organism>
<dbReference type="AlphaFoldDB" id="A0A2C9V7X6"/>
<dbReference type="EMBL" id="CM004395">
    <property type="protein sequence ID" value="OAY40782.1"/>
    <property type="molecule type" value="Genomic_DNA"/>
</dbReference>
<sequence>MSTSLMFPAILSIENCGNNERFTLKNEAESPSQRAVSLIGQLQSFGIFCSSLLQNLSWLYSFK</sequence>
<evidence type="ECO:0000313" key="1">
    <source>
        <dbReference type="EMBL" id="OAY40782.1"/>
    </source>
</evidence>
<proteinExistence type="predicted"/>
<gene>
    <name evidence="1" type="ORF">MANES_09G048200</name>
</gene>
<name>A0A2C9V7X6_MANES</name>